<dbReference type="InterPro" id="IPR016040">
    <property type="entry name" value="NAD(P)-bd_dom"/>
</dbReference>
<organism evidence="2 3">
    <name type="scientific">Sulfurirhabdus autotrophica</name>
    <dbReference type="NCBI Taxonomy" id="1706046"/>
    <lineage>
        <taxon>Bacteria</taxon>
        <taxon>Pseudomonadati</taxon>
        <taxon>Pseudomonadota</taxon>
        <taxon>Betaproteobacteria</taxon>
        <taxon>Nitrosomonadales</taxon>
        <taxon>Sulfuricellaceae</taxon>
        <taxon>Sulfurirhabdus</taxon>
    </lineage>
</organism>
<sequence>MSHHTPSVLIFGANGRFGTMATHAFAKAGWQVRAQVRRTQVSWPKEVEPVQIDAMQVDALCRTAQGMDVIVNALNPPYTQWERFARPLAANALAAAKASGALLMFPGNVYNFGKSLPAELHLDTPQIGNNSKARVRIDIEQQLRAAAASGVNSVVVRAGDFFGGEGRGSWFDLVITKSLGKGKLVYPGPMDVPHTWAYLPDLAETFVRLANLRAHLHGVNCLHFAGHALTGAELHLAMESASGRTLRLTSLPWGIIRLAAPFSPMVRAMLEMRYLWQRPHIMEDSALRAQLGDVPNTPFTQALTEALTALNLPTAHPVPILHGA</sequence>
<gene>
    <name evidence="2" type="ORF">EDC63_10846</name>
</gene>
<dbReference type="OrthoDB" id="112777at2"/>
<dbReference type="InterPro" id="IPR036291">
    <property type="entry name" value="NAD(P)-bd_dom_sf"/>
</dbReference>
<dbReference type="Pfam" id="PF13460">
    <property type="entry name" value="NAD_binding_10"/>
    <property type="match status" value="1"/>
</dbReference>
<reference evidence="2 3" key="1">
    <citation type="submission" date="2019-03" db="EMBL/GenBank/DDBJ databases">
        <title>Genomic Encyclopedia of Type Strains, Phase IV (KMG-IV): sequencing the most valuable type-strain genomes for metagenomic binning, comparative biology and taxonomic classification.</title>
        <authorList>
            <person name="Goeker M."/>
        </authorList>
    </citation>
    <scope>NUCLEOTIDE SEQUENCE [LARGE SCALE GENOMIC DNA]</scope>
    <source>
        <strain evidence="2 3">DSM 100309</strain>
    </source>
</reference>
<dbReference type="RefSeq" id="WP_124946559.1">
    <property type="nucleotide sequence ID" value="NZ_BHVT01000037.1"/>
</dbReference>
<dbReference type="EMBL" id="SMCO01000008">
    <property type="protein sequence ID" value="TCV85838.1"/>
    <property type="molecule type" value="Genomic_DNA"/>
</dbReference>
<dbReference type="AlphaFoldDB" id="A0A4R3Y4V9"/>
<dbReference type="Gene3D" id="3.40.50.720">
    <property type="entry name" value="NAD(P)-binding Rossmann-like Domain"/>
    <property type="match status" value="1"/>
</dbReference>
<feature type="domain" description="NAD(P)-binding" evidence="1">
    <location>
        <begin position="12"/>
        <end position="161"/>
    </location>
</feature>
<evidence type="ECO:0000259" key="1">
    <source>
        <dbReference type="Pfam" id="PF13460"/>
    </source>
</evidence>
<keyword evidence="3" id="KW-1185">Reference proteome</keyword>
<dbReference type="Proteomes" id="UP000295367">
    <property type="component" value="Unassembled WGS sequence"/>
</dbReference>
<protein>
    <submittedName>
        <fullName evidence="2">Nucleoside-diphosphate-sugar epimerase</fullName>
    </submittedName>
</protein>
<accession>A0A4R3Y4V9</accession>
<comment type="caution">
    <text evidence="2">The sequence shown here is derived from an EMBL/GenBank/DDBJ whole genome shotgun (WGS) entry which is preliminary data.</text>
</comment>
<proteinExistence type="predicted"/>
<name>A0A4R3Y4V9_9PROT</name>
<dbReference type="SUPFAM" id="SSF51735">
    <property type="entry name" value="NAD(P)-binding Rossmann-fold domains"/>
    <property type="match status" value="1"/>
</dbReference>
<evidence type="ECO:0000313" key="3">
    <source>
        <dbReference type="Proteomes" id="UP000295367"/>
    </source>
</evidence>
<evidence type="ECO:0000313" key="2">
    <source>
        <dbReference type="EMBL" id="TCV85838.1"/>
    </source>
</evidence>